<sequence length="65" mass="7434">MENMTDEEVFALLTSKIEELKQAQISINDTKAELDALQKELANKQVAYDTLEIELQKFMESIATK</sequence>
<dbReference type="Proteomes" id="UP000292886">
    <property type="component" value="Chromosome"/>
</dbReference>
<feature type="coiled-coil region" evidence="1">
    <location>
        <begin position="13"/>
        <end position="54"/>
    </location>
</feature>
<proteinExistence type="predicted"/>
<keyword evidence="3" id="KW-1185">Reference proteome</keyword>
<gene>
    <name evidence="2" type="ORF">EQG49_03080</name>
</gene>
<dbReference type="EMBL" id="CP037940">
    <property type="protein sequence ID" value="QBO35509.1"/>
    <property type="molecule type" value="Genomic_DNA"/>
</dbReference>
<dbReference type="RefSeq" id="WP_133362588.1">
    <property type="nucleotide sequence ID" value="NZ_CP037940.1"/>
</dbReference>
<evidence type="ECO:0000256" key="1">
    <source>
        <dbReference type="SAM" id="Coils"/>
    </source>
</evidence>
<accession>A0A4P6YS59</accession>
<protein>
    <submittedName>
        <fullName evidence="2">Uncharacterized protein</fullName>
    </submittedName>
</protein>
<organism evidence="2 3">
    <name type="scientific">Periweissella cryptocerci</name>
    <dbReference type="NCBI Taxonomy" id="2506420"/>
    <lineage>
        <taxon>Bacteria</taxon>
        <taxon>Bacillati</taxon>
        <taxon>Bacillota</taxon>
        <taxon>Bacilli</taxon>
        <taxon>Lactobacillales</taxon>
        <taxon>Lactobacillaceae</taxon>
        <taxon>Periweissella</taxon>
    </lineage>
</organism>
<evidence type="ECO:0000313" key="3">
    <source>
        <dbReference type="Proteomes" id="UP000292886"/>
    </source>
</evidence>
<evidence type="ECO:0000313" key="2">
    <source>
        <dbReference type="EMBL" id="QBO35509.1"/>
    </source>
</evidence>
<name>A0A4P6YS59_9LACO</name>
<keyword evidence="1" id="KW-0175">Coiled coil</keyword>
<dbReference type="AlphaFoldDB" id="A0A4P6YS59"/>
<reference evidence="3" key="1">
    <citation type="submission" date="2019-03" db="EMBL/GenBank/DDBJ databases">
        <title>Weissella sp. 26KH-42 Genome sequencing.</title>
        <authorList>
            <person name="Heo J."/>
            <person name="Kim S.-J."/>
            <person name="Kim J.-S."/>
            <person name="Hong S.-B."/>
            <person name="Kwon S.-W."/>
        </authorList>
    </citation>
    <scope>NUCLEOTIDE SEQUENCE [LARGE SCALE GENOMIC DNA]</scope>
    <source>
        <strain evidence="3">26KH-42</strain>
    </source>
</reference>
<dbReference type="KEGG" id="wei:EQG49_03080"/>